<keyword evidence="2 6" id="KW-0812">Transmembrane</keyword>
<accession>A0ABP0EJP7</accession>
<comment type="subcellular location">
    <subcellularLocation>
        <location evidence="1">Membrane</location>
        <topology evidence="1">Single-pass type I membrane protein</topology>
    </subcellularLocation>
</comment>
<dbReference type="InterPro" id="IPR051136">
    <property type="entry name" value="Intracellular_Lectin-GPT"/>
</dbReference>
<evidence type="ECO:0000256" key="5">
    <source>
        <dbReference type="ARBA" id="ARBA00023136"/>
    </source>
</evidence>
<proteinExistence type="predicted"/>
<evidence type="ECO:0000313" key="9">
    <source>
        <dbReference type="Proteomes" id="UP001497600"/>
    </source>
</evidence>
<evidence type="ECO:0000259" key="7">
    <source>
        <dbReference type="PROSITE" id="PS51328"/>
    </source>
</evidence>
<dbReference type="PANTHER" id="PTHR12223:SF45">
    <property type="entry name" value="RE50040P"/>
    <property type="match status" value="1"/>
</dbReference>
<feature type="domain" description="L-type lectin-like" evidence="7">
    <location>
        <begin position="59"/>
        <end position="285"/>
    </location>
</feature>
<reference evidence="8 9" key="1">
    <citation type="submission" date="2024-01" db="EMBL/GenBank/DDBJ databases">
        <authorList>
            <consortium name="Genoscope - CEA"/>
            <person name="William W."/>
        </authorList>
    </citation>
    <scope>NUCLEOTIDE SEQUENCE [LARGE SCALE GENOMIC DNA]</scope>
    <source>
        <strain evidence="8 9">29B2s-10</strain>
    </source>
</reference>
<organism evidence="8 9">
    <name type="scientific">[Candida] anglica</name>
    <dbReference type="NCBI Taxonomy" id="148631"/>
    <lineage>
        <taxon>Eukaryota</taxon>
        <taxon>Fungi</taxon>
        <taxon>Dikarya</taxon>
        <taxon>Ascomycota</taxon>
        <taxon>Saccharomycotina</taxon>
        <taxon>Pichiomycetes</taxon>
        <taxon>Debaryomycetaceae</taxon>
        <taxon>Kurtzmaniella</taxon>
    </lineage>
</organism>
<keyword evidence="4 6" id="KW-1133">Transmembrane helix</keyword>
<evidence type="ECO:0000256" key="6">
    <source>
        <dbReference type="SAM" id="Phobius"/>
    </source>
</evidence>
<evidence type="ECO:0000256" key="2">
    <source>
        <dbReference type="ARBA" id="ARBA00022692"/>
    </source>
</evidence>
<sequence>MGVITNVKRSRPLQGLIVFVLLVASYFFFFSSAGSDSYSPEEINSILQNKDKSVVSIKKTELTALGLSTPYLEKSSYKPRHWDVQGTALVKNHEYIRLTSDLQHQAGSIFSKLPIQAESFEMELTFHIHGKTKNGFVGDGLAIWFIDEKSDIGDVFGAKNQFNGLGIFIDTYKNGKRGQFPYVNLMLGDGQSSYNKHTDGFETRLAGCKVDVVNPESGKTKARLVYIKNGYFSLDFDYSGNGNDWRNCVTLNDVKLPQIKYLGISGETGGLSENNDIIENRVFALYKDDGSFVGSIDELEQMVAQQDEYEEEIPKKISNEGGRQRLFKKKRKDPSEQRRTLSRLRNSERRIKERERQLRLEKYGDAEATFFSNLLRKVWILLKYSFYFFLVILLAWVVFTVYRVQKQKNHRTTGLLD</sequence>
<feature type="transmembrane region" description="Helical" evidence="6">
    <location>
        <begin position="12"/>
        <end position="30"/>
    </location>
</feature>
<gene>
    <name evidence="8" type="ORF">CAAN4_H05842</name>
</gene>
<feature type="transmembrane region" description="Helical" evidence="6">
    <location>
        <begin position="384"/>
        <end position="402"/>
    </location>
</feature>
<keyword evidence="5 6" id="KW-0472">Membrane</keyword>
<evidence type="ECO:0000256" key="1">
    <source>
        <dbReference type="ARBA" id="ARBA00004479"/>
    </source>
</evidence>
<protein>
    <recommendedName>
        <fullName evidence="7">L-type lectin-like domain-containing protein</fullName>
    </recommendedName>
</protein>
<keyword evidence="3" id="KW-0732">Signal</keyword>
<evidence type="ECO:0000256" key="4">
    <source>
        <dbReference type="ARBA" id="ARBA00022989"/>
    </source>
</evidence>
<dbReference type="InterPro" id="IPR005052">
    <property type="entry name" value="Lectin_leg"/>
</dbReference>
<dbReference type="InterPro" id="IPR013320">
    <property type="entry name" value="ConA-like_dom_sf"/>
</dbReference>
<keyword evidence="9" id="KW-1185">Reference proteome</keyword>
<dbReference type="SUPFAM" id="SSF49899">
    <property type="entry name" value="Concanavalin A-like lectins/glucanases"/>
    <property type="match status" value="1"/>
</dbReference>
<dbReference type="Gene3D" id="2.60.120.200">
    <property type="match status" value="1"/>
</dbReference>
<evidence type="ECO:0000313" key="8">
    <source>
        <dbReference type="EMBL" id="CAK7920725.1"/>
    </source>
</evidence>
<name>A0ABP0EJP7_9ASCO</name>
<dbReference type="EMBL" id="OZ004260">
    <property type="protein sequence ID" value="CAK7920725.1"/>
    <property type="molecule type" value="Genomic_DNA"/>
</dbReference>
<evidence type="ECO:0000256" key="3">
    <source>
        <dbReference type="ARBA" id="ARBA00022729"/>
    </source>
</evidence>
<dbReference type="Pfam" id="PF03388">
    <property type="entry name" value="Lectin_leg-like"/>
    <property type="match status" value="1"/>
</dbReference>
<dbReference type="PANTHER" id="PTHR12223">
    <property type="entry name" value="VESICULAR MANNOSE-BINDING LECTIN"/>
    <property type="match status" value="1"/>
</dbReference>
<dbReference type="PROSITE" id="PS51328">
    <property type="entry name" value="L_LECTIN_LIKE"/>
    <property type="match status" value="1"/>
</dbReference>
<dbReference type="CDD" id="cd07308">
    <property type="entry name" value="lectin_leg-like"/>
    <property type="match status" value="1"/>
</dbReference>
<dbReference type="Proteomes" id="UP001497600">
    <property type="component" value="Chromosome H"/>
</dbReference>